<proteinExistence type="predicted"/>
<dbReference type="SUPFAM" id="SSF102198">
    <property type="entry name" value="Putative cyclase"/>
    <property type="match status" value="1"/>
</dbReference>
<protein>
    <submittedName>
        <fullName evidence="1">Cyclase family protein</fullName>
    </submittedName>
</protein>
<keyword evidence="2" id="KW-1185">Reference proteome</keyword>
<reference evidence="1" key="1">
    <citation type="submission" date="2023-03" db="EMBL/GenBank/DDBJ databases">
        <title>Selenobaculum gbiensis gen. nov. sp. nov., a new bacterium isolated from the gut microbiota of IBD patient.</title>
        <authorList>
            <person name="Yeo S."/>
            <person name="Park H."/>
            <person name="Huh C.S."/>
        </authorList>
    </citation>
    <scope>NUCLEOTIDE SEQUENCE</scope>
    <source>
        <strain evidence="1">ICN-92133</strain>
    </source>
</reference>
<gene>
    <name evidence="1" type="ORF">P3F81_07360</name>
</gene>
<name>A0A9Y2ERY5_9FIRM</name>
<dbReference type="Pfam" id="PF04199">
    <property type="entry name" value="Cyclase"/>
    <property type="match status" value="1"/>
</dbReference>
<dbReference type="EMBL" id="CP120678">
    <property type="protein sequence ID" value="WIW69736.1"/>
    <property type="molecule type" value="Genomic_DNA"/>
</dbReference>
<dbReference type="Proteomes" id="UP001243623">
    <property type="component" value="Chromosome"/>
</dbReference>
<dbReference type="InterPro" id="IPR037175">
    <property type="entry name" value="KFase_sf"/>
</dbReference>
<dbReference type="KEGG" id="sgbi:P3F81_07360"/>
<dbReference type="GO" id="GO:0019441">
    <property type="term" value="P:L-tryptophan catabolic process to kynurenine"/>
    <property type="evidence" value="ECO:0007669"/>
    <property type="project" value="InterPro"/>
</dbReference>
<dbReference type="AlphaFoldDB" id="A0A9Y2ERY5"/>
<evidence type="ECO:0000313" key="2">
    <source>
        <dbReference type="Proteomes" id="UP001243623"/>
    </source>
</evidence>
<dbReference type="GO" id="GO:0004061">
    <property type="term" value="F:arylformamidase activity"/>
    <property type="evidence" value="ECO:0007669"/>
    <property type="project" value="InterPro"/>
</dbReference>
<evidence type="ECO:0000313" key="1">
    <source>
        <dbReference type="EMBL" id="WIW69736.1"/>
    </source>
</evidence>
<dbReference type="Gene3D" id="3.50.30.50">
    <property type="entry name" value="Putative cyclase"/>
    <property type="match status" value="1"/>
</dbReference>
<dbReference type="InterPro" id="IPR007325">
    <property type="entry name" value="KFase/CYL"/>
</dbReference>
<accession>A0A9Y2ERY5</accession>
<sequence length="188" mass="21631">MMIDLTTTITKEFLEWMENSPNNKHVNTGHVGTHLDTYKKSSIPLEYFKTKGVVIDVEKIANLREITVKDVIEVEIPPNGFVLFYTGRINEFEYGSEQYFANHPQLSHELLDYLLKKKICFIGIDCAGVRRGEEHQAADELCELNGCYVIENLCNLQKLIDKKFEIYTMWLDNPRATGLPCKVLAEII</sequence>
<organism evidence="1 2">
    <name type="scientific">Selenobaculum gibii</name>
    <dbReference type="NCBI Taxonomy" id="3054208"/>
    <lineage>
        <taxon>Bacteria</taxon>
        <taxon>Bacillati</taxon>
        <taxon>Bacillota</taxon>
        <taxon>Negativicutes</taxon>
        <taxon>Selenomonadales</taxon>
        <taxon>Selenomonadaceae</taxon>
        <taxon>Selenobaculum</taxon>
    </lineage>
</organism>
<dbReference type="RefSeq" id="WP_147669943.1">
    <property type="nucleotide sequence ID" value="NZ_CP120678.1"/>
</dbReference>